<dbReference type="KEGG" id="qsa:O6P43_013771"/>
<dbReference type="Proteomes" id="UP001163823">
    <property type="component" value="Chromosome 6"/>
</dbReference>
<accession>A0AAD7PQ95</accession>
<dbReference type="PANTHER" id="PTHR36892:SF1">
    <property type="entry name" value="OS05G0518200 PROTEIN"/>
    <property type="match status" value="1"/>
</dbReference>
<dbReference type="EMBL" id="JARAOO010000006">
    <property type="protein sequence ID" value="KAJ7963883.1"/>
    <property type="molecule type" value="Genomic_DNA"/>
</dbReference>
<feature type="coiled-coil region" evidence="1">
    <location>
        <begin position="123"/>
        <end position="153"/>
    </location>
</feature>
<evidence type="ECO:0000313" key="3">
    <source>
        <dbReference type="Proteomes" id="UP001163823"/>
    </source>
</evidence>
<reference evidence="2" key="1">
    <citation type="journal article" date="2023" name="Science">
        <title>Elucidation of the pathway for biosynthesis of saponin adjuvants from the soapbark tree.</title>
        <authorList>
            <person name="Reed J."/>
            <person name="Orme A."/>
            <person name="El-Demerdash A."/>
            <person name="Owen C."/>
            <person name="Martin L.B.B."/>
            <person name="Misra R.C."/>
            <person name="Kikuchi S."/>
            <person name="Rejzek M."/>
            <person name="Martin A.C."/>
            <person name="Harkess A."/>
            <person name="Leebens-Mack J."/>
            <person name="Louveau T."/>
            <person name="Stephenson M.J."/>
            <person name="Osbourn A."/>
        </authorList>
    </citation>
    <scope>NUCLEOTIDE SEQUENCE</scope>
    <source>
        <strain evidence="2">S10</strain>
    </source>
</reference>
<comment type="caution">
    <text evidence="2">The sequence shown here is derived from an EMBL/GenBank/DDBJ whole genome shotgun (WGS) entry which is preliminary data.</text>
</comment>
<dbReference type="AlphaFoldDB" id="A0AAD7PQ95"/>
<name>A0AAD7PQ95_QUISA</name>
<keyword evidence="1" id="KW-0175">Coiled coil</keyword>
<keyword evidence="3" id="KW-1185">Reference proteome</keyword>
<protein>
    <submittedName>
        <fullName evidence="2">Inter-alpha-trypsin inhibitor heavy chain like</fullName>
    </submittedName>
</protein>
<gene>
    <name evidence="2" type="ORF">O6P43_013771</name>
</gene>
<dbReference type="PANTHER" id="PTHR36892">
    <property type="entry name" value="OS01G0201800 PROTEIN"/>
    <property type="match status" value="1"/>
</dbReference>
<organism evidence="2 3">
    <name type="scientific">Quillaja saponaria</name>
    <name type="common">Soap bark tree</name>
    <dbReference type="NCBI Taxonomy" id="32244"/>
    <lineage>
        <taxon>Eukaryota</taxon>
        <taxon>Viridiplantae</taxon>
        <taxon>Streptophyta</taxon>
        <taxon>Embryophyta</taxon>
        <taxon>Tracheophyta</taxon>
        <taxon>Spermatophyta</taxon>
        <taxon>Magnoliopsida</taxon>
        <taxon>eudicotyledons</taxon>
        <taxon>Gunneridae</taxon>
        <taxon>Pentapetalae</taxon>
        <taxon>rosids</taxon>
        <taxon>fabids</taxon>
        <taxon>Fabales</taxon>
        <taxon>Quillajaceae</taxon>
        <taxon>Quillaja</taxon>
    </lineage>
</organism>
<evidence type="ECO:0000256" key="1">
    <source>
        <dbReference type="SAM" id="Coils"/>
    </source>
</evidence>
<sequence length="1139" mass="127215">MAVAFHGFSIREYALKMRSVDVLKCYPYDVKEGKIDVEAMLPPITVTKFRWWSDELEASRSNGVLRDDGESVEKTEELVGVEEEKLETDSCAAQARREERRKAKSKAPKKRSIAEIFAVAPQIVSVDSEVVDFEEEEEEEKEEEENLDYVNEKNLITRIKSKKNYAKKKNVKKKKKQTKMEVDYRAAALKNVKKMKKKKKKKNKENAHKLKMQTAVTSAARKLKGPFCNKRFLVDVVDVINVHKKKSSLKFLSRQKKPKIKKCGSVTKPQKPLFPVRGILKNHAKHISERTSAVWNIQDGTGPSHSDIQLQTLDRHVRFSDKDDIFGPEKRNSYFENGMFNLFPDALATSSGKEQSTGSDKEAVDVELNKSDGHIVIHIDKGNAVHPITENKQFPNACEQVTMQNFLRPNTNQEKPVSLSQVADINNLHIFDKGSTATLHCPPYTGTARSLSALQGAHSSCRNSLTGGIVSGALSPIGEFIDHPVDPTCQATAINSQSYTREFLRPSSSSSAFCPNENGRHPFQSQFYADWRKGTDGSRNHCRDENFFGLPLNSHGELIRFSSSGKGTVNQLQESSVALVSSSRLPVNNLASPSNQDYYATRARHLVEKSLPEDQISPSLYYPARLGVRELQSSENVHWPNSERGCDHYVCPPDSVSDLIDNSFIEHSQHDQVQNRRENGMIHMNNSDHISLSSSQSQPTMRLMGKDVAIGRSSKEMQQFVDRKDWAGEESRRNNYAMDTVVDNVNRYSKQDLILNPPAQIPNRNLSQNSGFGLSRARSSCMHPFAYSPTSCAGFSRETDLLELYKYRAEPLGLSCPLQVLPTCNTSQHACFSTGNVRNMKNLPFVTNSIFEFPFLHPDFGEQIRPSCFQRSPRGLPPWLLSATQHEKPPAAVSSQYFSGVGGKGLPHNIWESNFRTTPSVHHSQEVLFPPNTMMPGHLHMKSPLDSVVHSPLAPVIPGFNPTSSSKMGSRNEITVADRMKSNVIATRDHHPYKITKKRPPTGLDNLMKATKIPNLGLQGLSGPMGLTREKLSGQLQSNTGVADLDPNVNNVNCRGCCQDETPNVRLTAYPGIDSSIHDCAAKSGPIKLSPGAKHILKPCQNMDQDNSRSVHSAIPVAATTDSSRDLEIQKRSTKIYRF</sequence>
<evidence type="ECO:0000313" key="2">
    <source>
        <dbReference type="EMBL" id="KAJ7963883.1"/>
    </source>
</evidence>
<proteinExistence type="predicted"/>